<evidence type="ECO:0000256" key="1">
    <source>
        <dbReference type="ARBA" id="ARBA00023125"/>
    </source>
</evidence>
<dbReference type="InterPro" id="IPR001647">
    <property type="entry name" value="HTH_TetR"/>
</dbReference>
<dbReference type="PRINTS" id="PR00455">
    <property type="entry name" value="HTHTETR"/>
</dbReference>
<dbReference type="AlphaFoldDB" id="A0A852ZU56"/>
<reference evidence="4 5" key="1">
    <citation type="submission" date="2020-07" db="EMBL/GenBank/DDBJ databases">
        <title>Sequencing the genomes of 1000 actinobacteria strains.</title>
        <authorList>
            <person name="Klenk H.-P."/>
        </authorList>
    </citation>
    <scope>NUCLEOTIDE SEQUENCE [LARGE SCALE GENOMIC DNA]</scope>
    <source>
        <strain evidence="4 5">DSM 42178</strain>
    </source>
</reference>
<gene>
    <name evidence="4" type="ORF">FHU37_001763</name>
</gene>
<sequence>MRFTERSEGTRTAILRAARRQFAERGHESTTIRSVAAEAGVDPSMVMRYYGNKAGLFDAAIDVDLRLPEPAGQDRAHVGRTLAEHFVNRWEGELADLAITLLLRTAATHPASAERVREVFDKQVLAMVSTLTGGGPETGRRAAMVSAQLLGVALTRYVLRLGPIAAMDSTTLVGTLAPVLQHYLTGELDTEHLDGEEADR</sequence>
<keyword evidence="5" id="KW-1185">Reference proteome</keyword>
<dbReference type="GO" id="GO:0000976">
    <property type="term" value="F:transcription cis-regulatory region binding"/>
    <property type="evidence" value="ECO:0007669"/>
    <property type="project" value="TreeGrafter"/>
</dbReference>
<organism evidence="4 5">
    <name type="scientific">Allostreptomyces psammosilenae</name>
    <dbReference type="NCBI Taxonomy" id="1892865"/>
    <lineage>
        <taxon>Bacteria</taxon>
        <taxon>Bacillati</taxon>
        <taxon>Actinomycetota</taxon>
        <taxon>Actinomycetes</taxon>
        <taxon>Kitasatosporales</taxon>
        <taxon>Streptomycetaceae</taxon>
        <taxon>Allostreptomyces</taxon>
    </lineage>
</organism>
<feature type="domain" description="HTH tetR-type" evidence="3">
    <location>
        <begin position="8"/>
        <end position="68"/>
    </location>
</feature>
<dbReference type="Pfam" id="PF00440">
    <property type="entry name" value="TetR_N"/>
    <property type="match status" value="1"/>
</dbReference>
<dbReference type="EMBL" id="JACBZD010000001">
    <property type="protein sequence ID" value="NYI04820.1"/>
    <property type="molecule type" value="Genomic_DNA"/>
</dbReference>
<feature type="DNA-binding region" description="H-T-H motif" evidence="2">
    <location>
        <begin position="31"/>
        <end position="50"/>
    </location>
</feature>
<dbReference type="PANTHER" id="PTHR30055">
    <property type="entry name" value="HTH-TYPE TRANSCRIPTIONAL REGULATOR RUTR"/>
    <property type="match status" value="1"/>
</dbReference>
<dbReference type="SUPFAM" id="SSF46689">
    <property type="entry name" value="Homeodomain-like"/>
    <property type="match status" value="1"/>
</dbReference>
<dbReference type="Gene3D" id="1.10.10.60">
    <property type="entry name" value="Homeodomain-like"/>
    <property type="match status" value="1"/>
</dbReference>
<dbReference type="PROSITE" id="PS50977">
    <property type="entry name" value="HTH_TETR_2"/>
    <property type="match status" value="1"/>
</dbReference>
<proteinExistence type="predicted"/>
<comment type="caution">
    <text evidence="4">The sequence shown here is derived from an EMBL/GenBank/DDBJ whole genome shotgun (WGS) entry which is preliminary data.</text>
</comment>
<dbReference type="RefSeq" id="WP_179813665.1">
    <property type="nucleotide sequence ID" value="NZ_JACBZD010000001.1"/>
</dbReference>
<dbReference type="PANTHER" id="PTHR30055:SF235">
    <property type="entry name" value="TRANSCRIPTIONAL REGULATORY PROTEIN"/>
    <property type="match status" value="1"/>
</dbReference>
<keyword evidence="1 2" id="KW-0238">DNA-binding</keyword>
<dbReference type="InterPro" id="IPR041678">
    <property type="entry name" value="TetR_C_16"/>
</dbReference>
<dbReference type="Gene3D" id="1.10.357.10">
    <property type="entry name" value="Tetracycline Repressor, domain 2"/>
    <property type="match status" value="1"/>
</dbReference>
<name>A0A852ZU56_9ACTN</name>
<dbReference type="InterPro" id="IPR009057">
    <property type="entry name" value="Homeodomain-like_sf"/>
</dbReference>
<dbReference type="InterPro" id="IPR036271">
    <property type="entry name" value="Tet_transcr_reg_TetR-rel_C_sf"/>
</dbReference>
<evidence type="ECO:0000259" key="3">
    <source>
        <dbReference type="PROSITE" id="PS50977"/>
    </source>
</evidence>
<accession>A0A852ZU56</accession>
<protein>
    <submittedName>
        <fullName evidence="4">AcrR family transcriptional regulator</fullName>
    </submittedName>
</protein>
<dbReference type="SUPFAM" id="SSF48498">
    <property type="entry name" value="Tetracyclin repressor-like, C-terminal domain"/>
    <property type="match status" value="1"/>
</dbReference>
<dbReference type="Pfam" id="PF17920">
    <property type="entry name" value="TetR_C_16"/>
    <property type="match status" value="1"/>
</dbReference>
<evidence type="ECO:0000313" key="5">
    <source>
        <dbReference type="Proteomes" id="UP000567795"/>
    </source>
</evidence>
<evidence type="ECO:0000256" key="2">
    <source>
        <dbReference type="PROSITE-ProRule" id="PRU00335"/>
    </source>
</evidence>
<evidence type="ECO:0000313" key="4">
    <source>
        <dbReference type="EMBL" id="NYI04820.1"/>
    </source>
</evidence>
<dbReference type="GO" id="GO:0003700">
    <property type="term" value="F:DNA-binding transcription factor activity"/>
    <property type="evidence" value="ECO:0007669"/>
    <property type="project" value="TreeGrafter"/>
</dbReference>
<dbReference type="Proteomes" id="UP000567795">
    <property type="component" value="Unassembled WGS sequence"/>
</dbReference>
<dbReference type="InterPro" id="IPR050109">
    <property type="entry name" value="HTH-type_TetR-like_transc_reg"/>
</dbReference>